<dbReference type="RefSeq" id="YP_214357.1">
    <property type="nucleotide sequence ID" value="NC_006883.2"/>
</dbReference>
<feature type="compositionally biased region" description="Polar residues" evidence="1">
    <location>
        <begin position="266"/>
        <end position="277"/>
    </location>
</feature>
<reference evidence="2 4" key="1">
    <citation type="journal article" date="2005" name="PLoS Biol.">
        <title>Three Prochlorococcus cyanophage genomes: signature features and ecological interpretations.</title>
        <authorList>
            <person name="Sullivan M.B."/>
            <person name="Coleman M.L."/>
            <person name="Weigele P."/>
            <person name="Rohwer F."/>
            <person name="Chisholm S.W."/>
        </authorList>
    </citation>
    <scope>NUCLEOTIDE SEQUENCE</scope>
</reference>
<protein>
    <submittedName>
        <fullName evidence="2">Uncharacterized protein</fullName>
    </submittedName>
</protein>
<feature type="compositionally biased region" description="Basic and acidic residues" evidence="1">
    <location>
        <begin position="282"/>
        <end position="314"/>
    </location>
</feature>
<evidence type="ECO:0000313" key="3">
    <source>
        <dbReference type="EMBL" id="ACY76004.1"/>
    </source>
</evidence>
<accession>Q58MM9</accession>
<dbReference type="Proteomes" id="UP000000991">
    <property type="component" value="Segment"/>
</dbReference>
<dbReference type="GeneID" id="3294362"/>
<dbReference type="KEGG" id="vg:3294362"/>
<sequence>MNNIRVKQESLNNWREEFSINEEIEGGISVQNVADGLNFTEVETVDIIKPEPIKGASNWQLEMAVESLISEGYNDDEIVTILTEELPKIPLGGIVTGAARAAWNLSTKGVKGAYDLGKGVRGVVNRGVRDTKLTKDILSTAKKLRNPDNVSITKNPRVDTPSKGGRLVKSFKGFMQNVKDAGSNLANRTKGKLDRINAKKAEIQTTAKDVDVLGGAATTPKPTSTPMKNITPSPIGDGIKKVANQIKTGASAAAVTGGVVAGSKLTGGSSSKVSTATPTPPVEKKVEAPITNDGKKEVDPSKNEKIESKPTKRELRNKRNAALSSKEGKRARRDAALQKKKDSGFPSRRMKSGTPVNQLFNKEEVTNEDLTDFKNRSEITTKGKLNKGNFSASIKQLTDKEISDKLPTINGVKLEMDADGELPNMGKFVKDQAVSQANQFADSGIIDNNPEVAAAMSKKVGLEGPMTTDKFKDITKQGTKNLDFDINKNIQGTQANRLQNVANSINQSTSNNKPTIKNPKIKTVVQGSSSTRPMGEGLVSKALKFSIGGFLASQGLKKLKNNVDNKLDDARKNMKIGGDKRKSDIEKATGVKLDHYSWRDELDLQEMGAYRGGGTIIDPSGSRNKFGYPDSLKPGSGPTKEVPLTPSQNRMLVKNKTKTTKVG</sequence>
<dbReference type="Proteomes" id="UP000013923">
    <property type="component" value="Genome"/>
</dbReference>
<evidence type="ECO:0000313" key="2">
    <source>
        <dbReference type="EMBL" id="AAX44503.1"/>
    </source>
</evidence>
<feature type="region of interest" description="Disordered" evidence="1">
    <location>
        <begin position="264"/>
        <end position="354"/>
    </location>
</feature>
<organismHost>
    <name type="scientific">Prochlorococcus</name>
    <dbReference type="NCBI Taxonomy" id="1218"/>
</organismHost>
<feature type="compositionally biased region" description="Basic and acidic residues" evidence="1">
    <location>
        <begin position="333"/>
        <end position="343"/>
    </location>
</feature>
<proteinExistence type="predicted"/>
<name>Q58MM9_BPPRM</name>
<feature type="region of interest" description="Disordered" evidence="1">
    <location>
        <begin position="614"/>
        <end position="645"/>
    </location>
</feature>
<evidence type="ECO:0000313" key="4">
    <source>
        <dbReference type="Proteomes" id="UP000000991"/>
    </source>
</evidence>
<dbReference type="EMBL" id="GU071092">
    <property type="protein sequence ID" value="ACY76004.1"/>
    <property type="molecule type" value="Genomic_DNA"/>
</dbReference>
<gene>
    <name evidence="3" type="ORF">PCMG_00128</name>
    <name evidence="2" type="ORF">PSSM2_125</name>
</gene>
<feature type="region of interest" description="Disordered" evidence="1">
    <location>
        <begin position="214"/>
        <end position="235"/>
    </location>
</feature>
<keyword evidence="4" id="KW-1185">Reference proteome</keyword>
<evidence type="ECO:0000313" key="5">
    <source>
        <dbReference type="Proteomes" id="UP000013923"/>
    </source>
</evidence>
<reference evidence="3 5" key="2">
    <citation type="submission" date="2009-10" db="EMBL/GenBank/DDBJ databases">
        <title>The Genome Sequence of Prochlorococcus phage P-SSM2.</title>
        <authorList>
            <consortium name="The Broad Institute Genome Sequencing Platform"/>
            <person name="Henn M.R."/>
            <person name="Sullivan M.S."/>
            <person name="Osburne M.S."/>
            <person name="Levin J."/>
            <person name="Malboeuf C."/>
            <person name="Casali M."/>
            <person name="Russ C."/>
            <person name="Lennon N."/>
            <person name="Chapman S.B."/>
            <person name="Erlich R."/>
            <person name="Young S.K."/>
            <person name="Koehrsen M."/>
            <person name="Yandava C."/>
            <person name="Zeng Q."/>
            <person name="Alvarado L."/>
            <person name="Anderson S."/>
            <person name="Berlin A."/>
            <person name="Borenstein D."/>
            <person name="Chen Z."/>
            <person name="Engels R."/>
            <person name="Freedman E."/>
            <person name="Gellesch M."/>
            <person name="Goldberg J."/>
            <person name="Green L."/>
            <person name="Griggs A."/>
            <person name="Gujja S."/>
            <person name="Heilman E.R."/>
            <person name="Heiman D."/>
            <person name="Hepburn T."/>
            <person name="Howarth C."/>
            <person name="Jen D."/>
            <person name="Larson L."/>
            <person name="Lewis B."/>
            <person name="Mehta T."/>
            <person name="Park D."/>
            <person name="Pearson M."/>
            <person name="Richards J."/>
            <person name="Rizzolo K."/>
            <person name="Roberts A."/>
            <person name="Ryan E."/>
            <person name="Saif S."/>
            <person name="Shea T."/>
            <person name="Shenoy N."/>
            <person name="Sisk P."/>
            <person name="Stolte C."/>
            <person name="Sykes S."/>
            <person name="Walk T."/>
            <person name="White J."/>
            <person name="Yu Q."/>
            <person name="Coleman M.L."/>
            <person name="Huang K.H."/>
            <person name="Weigele P.R."/>
            <person name="DeFrancesco A.S."/>
            <person name="Kern S.E."/>
            <person name="Thompson L.R."/>
            <person name="Fu R."/>
            <person name="Hombeck B."/>
            <person name="Chisholm S.W."/>
            <person name="Haas B."/>
            <person name="Nusbaum C."/>
            <person name="Birren B."/>
        </authorList>
    </citation>
    <scope>NUCLEOTIDE SEQUENCE [LARGE SCALE GENOMIC DNA]</scope>
    <source>
        <strain evidence="3">P-SSM2</strain>
    </source>
</reference>
<evidence type="ECO:0000256" key="1">
    <source>
        <dbReference type="SAM" id="MobiDB-lite"/>
    </source>
</evidence>
<reference evidence="2 4" key="3">
    <citation type="journal article" date="2010" name="Environ. Microbiol.">
        <title>Genomic analysis of oceanic cyanobacterial myoviruses compared with T4-like myoviruses from diverse hosts and environments.</title>
        <authorList>
            <person name="Sullivan M.B."/>
            <person name="Huang K.H."/>
            <person name="Ignacio-Espinoza J.C."/>
            <person name="Berlin A.M."/>
            <person name="Kelly L."/>
            <person name="Weigele P.R."/>
            <person name="DeFrancesco A.S."/>
            <person name="Kern S.E."/>
            <person name="Thompson L.R."/>
            <person name="Young S."/>
            <person name="Yandava C."/>
            <person name="Fu R."/>
            <person name="Krastins B."/>
            <person name="Chase M."/>
            <person name="Sarracino D."/>
            <person name="Osburne M.S."/>
            <person name="Henn M.R."/>
            <person name="Chisholm S.W."/>
        </authorList>
    </citation>
    <scope>NUCLEOTIDE SEQUENCE [LARGE SCALE GENOMIC DNA]</scope>
</reference>
<feature type="compositionally biased region" description="Polar residues" evidence="1">
    <location>
        <begin position="220"/>
        <end position="232"/>
    </location>
</feature>
<organism evidence="2 4">
    <name type="scientific">Prochlorococcus phage P-SSM2</name>
    <dbReference type="NCBI Taxonomy" id="268746"/>
    <lineage>
        <taxon>Viruses</taxon>
        <taxon>Duplodnaviria</taxon>
        <taxon>Heunggongvirae</taxon>
        <taxon>Uroviricota</taxon>
        <taxon>Caudoviricetes</taxon>
        <taxon>Pantevenvirales</taxon>
        <taxon>Kyanoviridae</taxon>
        <taxon>Salacisavirus</taxon>
        <taxon>Salacisavirus pssm2</taxon>
    </lineage>
</organism>
<dbReference type="EMBL" id="AY939844">
    <property type="protein sequence ID" value="AAX44503.1"/>
    <property type="molecule type" value="Genomic_DNA"/>
</dbReference>